<dbReference type="Proteomes" id="UP000594454">
    <property type="component" value="Chromosome 6"/>
</dbReference>
<dbReference type="InParanoid" id="A0A7R8Z2J0"/>
<dbReference type="AlphaFoldDB" id="A0A7R8Z2J0"/>
<name>A0A7R8Z2J0_HERIL</name>
<accession>A0A7R8Z2J0</accession>
<evidence type="ECO:0000313" key="1">
    <source>
        <dbReference type="EMBL" id="CAD7093651.1"/>
    </source>
</evidence>
<sequence length="106" mass="12078">MGTSVKSGHRQKLEGTQARSICRNALWIFLVLFDHIAEIYKQIYKYLEASRPASGWLGNPGLDTVHSLEISQFLLEGCKEHLQATDQHSFRSDHFSLPGEQRTHLV</sequence>
<evidence type="ECO:0000313" key="2">
    <source>
        <dbReference type="Proteomes" id="UP000594454"/>
    </source>
</evidence>
<keyword evidence="2" id="KW-1185">Reference proteome</keyword>
<dbReference type="EMBL" id="LR899014">
    <property type="protein sequence ID" value="CAD7093651.1"/>
    <property type="molecule type" value="Genomic_DNA"/>
</dbReference>
<proteinExistence type="predicted"/>
<protein>
    <submittedName>
        <fullName evidence="1">Uncharacterized protein</fullName>
    </submittedName>
</protein>
<organism evidence="1 2">
    <name type="scientific">Hermetia illucens</name>
    <name type="common">Black soldier fly</name>
    <dbReference type="NCBI Taxonomy" id="343691"/>
    <lineage>
        <taxon>Eukaryota</taxon>
        <taxon>Metazoa</taxon>
        <taxon>Ecdysozoa</taxon>
        <taxon>Arthropoda</taxon>
        <taxon>Hexapoda</taxon>
        <taxon>Insecta</taxon>
        <taxon>Pterygota</taxon>
        <taxon>Neoptera</taxon>
        <taxon>Endopterygota</taxon>
        <taxon>Diptera</taxon>
        <taxon>Brachycera</taxon>
        <taxon>Stratiomyomorpha</taxon>
        <taxon>Stratiomyidae</taxon>
        <taxon>Hermetiinae</taxon>
        <taxon>Hermetia</taxon>
    </lineage>
</organism>
<gene>
    <name evidence="1" type="ORF">HERILL_LOCUS15925</name>
</gene>
<reference evidence="1 2" key="1">
    <citation type="submission" date="2020-11" db="EMBL/GenBank/DDBJ databases">
        <authorList>
            <person name="Wallbank WR R."/>
            <person name="Pardo Diaz C."/>
            <person name="Kozak K."/>
            <person name="Martin S."/>
            <person name="Jiggins C."/>
            <person name="Moest M."/>
            <person name="Warren A I."/>
            <person name="Generalovic N T."/>
            <person name="Byers J.R.P. K."/>
            <person name="Montejo-Kovacevich G."/>
            <person name="Yen C E."/>
        </authorList>
    </citation>
    <scope>NUCLEOTIDE SEQUENCE [LARGE SCALE GENOMIC DNA]</scope>
</reference>